<dbReference type="Proteomes" id="UP000175829">
    <property type="component" value="Unassembled WGS sequence"/>
</dbReference>
<sequence>MARAFPAPYGEAASVPLALQHGTLASGKAARQAVVDFLLEEDQLGPDQADGALGLQVPDYVPPGAEWQVEITGTDDPSGVECTLAALDGDGWSRDGSPYADGDELLRVDLRVPRPGLYRLTVTAPYSPATLTQLVFAGPDGAADGG</sequence>
<proteinExistence type="predicted"/>
<name>A0A1E7K0U3_9ACTN</name>
<reference evidence="1 2" key="1">
    <citation type="journal article" date="2016" name="Front. Microbiol.">
        <title>Comparative Genomics Analysis of Streptomyces Species Reveals Their Adaptation to the Marine Environment and Their Diversity at the Genomic Level.</title>
        <authorList>
            <person name="Tian X."/>
            <person name="Zhang Z."/>
            <person name="Yang T."/>
            <person name="Chen M."/>
            <person name="Li J."/>
            <person name="Chen F."/>
            <person name="Yang J."/>
            <person name="Li W."/>
            <person name="Zhang B."/>
            <person name="Zhang Z."/>
            <person name="Wu J."/>
            <person name="Zhang C."/>
            <person name="Long L."/>
            <person name="Xiao J."/>
        </authorList>
    </citation>
    <scope>NUCLEOTIDE SEQUENCE [LARGE SCALE GENOMIC DNA]</scope>
    <source>
        <strain evidence="1 2">SCSIO M10379</strain>
    </source>
</reference>
<evidence type="ECO:0000313" key="2">
    <source>
        <dbReference type="Proteomes" id="UP000175829"/>
    </source>
</evidence>
<dbReference type="PATRIC" id="fig|943816.4.peg.633"/>
<organism evidence="1 2">
    <name type="scientific">Streptomyces qinglanensis</name>
    <dbReference type="NCBI Taxonomy" id="943816"/>
    <lineage>
        <taxon>Bacteria</taxon>
        <taxon>Bacillati</taxon>
        <taxon>Actinomycetota</taxon>
        <taxon>Actinomycetes</taxon>
        <taxon>Kitasatosporales</taxon>
        <taxon>Streptomycetaceae</taxon>
        <taxon>Streptomyces</taxon>
    </lineage>
</organism>
<dbReference type="AlphaFoldDB" id="A0A1E7K0U3"/>
<protein>
    <submittedName>
        <fullName evidence="1">Uncharacterized protein</fullName>
    </submittedName>
</protein>
<comment type="caution">
    <text evidence="1">The sequence shown here is derived from an EMBL/GenBank/DDBJ whole genome shotgun (WGS) entry which is preliminary data.</text>
</comment>
<evidence type="ECO:0000313" key="1">
    <source>
        <dbReference type="EMBL" id="OEU97553.1"/>
    </source>
</evidence>
<accession>A0A1E7K0U3</accession>
<gene>
    <name evidence="1" type="ORF">AN217_06355</name>
</gene>
<dbReference type="RefSeq" id="WP_069991081.1">
    <property type="nucleotide sequence ID" value="NZ_LJGV01000022.1"/>
</dbReference>
<dbReference type="EMBL" id="LJGV01000022">
    <property type="protein sequence ID" value="OEU97553.1"/>
    <property type="molecule type" value="Genomic_DNA"/>
</dbReference>